<reference evidence="10 11" key="1">
    <citation type="journal article" date="2024" name="IMA Fungus">
        <title>IMA Genome - F19 : A genome assembly and annotation guide to empower mycologists, including annotated draft genome sequences of Ceratocystis pirilliformis, Diaporthe australafricana, Fusarium ophioides, Paecilomyces lecythidis, and Sporothrix stenoceras.</title>
        <authorList>
            <person name="Aylward J."/>
            <person name="Wilson A.M."/>
            <person name="Visagie C.M."/>
            <person name="Spraker J."/>
            <person name="Barnes I."/>
            <person name="Buitendag C."/>
            <person name="Ceriani C."/>
            <person name="Del Mar Angel L."/>
            <person name="du Plessis D."/>
            <person name="Fuchs T."/>
            <person name="Gasser K."/>
            <person name="Kramer D."/>
            <person name="Li W."/>
            <person name="Munsamy K."/>
            <person name="Piso A."/>
            <person name="Price J.L."/>
            <person name="Sonnekus B."/>
            <person name="Thomas C."/>
            <person name="van der Nest A."/>
            <person name="van Dijk A."/>
            <person name="van Heerden A."/>
            <person name="van Vuuren N."/>
            <person name="Yilmaz N."/>
            <person name="Duong T.A."/>
            <person name="van der Merwe N.A."/>
            <person name="Wingfield M.J."/>
            <person name="Wingfield B.D."/>
        </authorList>
    </citation>
    <scope>NUCLEOTIDE SEQUENCE [LARGE SCALE GENOMIC DNA]</scope>
    <source>
        <strain evidence="10 11">CMW 18300</strain>
    </source>
</reference>
<organism evidence="10 11">
    <name type="scientific">Diaporthe australafricana</name>
    <dbReference type="NCBI Taxonomy" id="127596"/>
    <lineage>
        <taxon>Eukaryota</taxon>
        <taxon>Fungi</taxon>
        <taxon>Dikarya</taxon>
        <taxon>Ascomycota</taxon>
        <taxon>Pezizomycotina</taxon>
        <taxon>Sordariomycetes</taxon>
        <taxon>Sordariomycetidae</taxon>
        <taxon>Diaporthales</taxon>
        <taxon>Diaporthaceae</taxon>
        <taxon>Diaporthe</taxon>
    </lineage>
</organism>
<evidence type="ECO:0000313" key="11">
    <source>
        <dbReference type="Proteomes" id="UP001583177"/>
    </source>
</evidence>
<feature type="transmembrane region" description="Helical" evidence="8">
    <location>
        <begin position="402"/>
        <end position="420"/>
    </location>
</feature>
<keyword evidence="2" id="KW-0813">Transport</keyword>
<keyword evidence="5 8" id="KW-0472">Membrane</keyword>
<dbReference type="PANTHER" id="PTHR23501:SF187">
    <property type="entry name" value="MAJOR FACILITATOR SUPERFAMILY (MFS) PROFILE DOMAIN-CONTAINING PROTEIN"/>
    <property type="match status" value="1"/>
</dbReference>
<evidence type="ECO:0000256" key="4">
    <source>
        <dbReference type="ARBA" id="ARBA00022989"/>
    </source>
</evidence>
<evidence type="ECO:0000256" key="6">
    <source>
        <dbReference type="ARBA" id="ARBA00023180"/>
    </source>
</evidence>
<name>A0ABR3Y3R6_9PEZI</name>
<comment type="caution">
    <text evidence="10">The sequence shown here is derived from an EMBL/GenBank/DDBJ whole genome shotgun (WGS) entry which is preliminary data.</text>
</comment>
<dbReference type="InterPro" id="IPR036259">
    <property type="entry name" value="MFS_trans_sf"/>
</dbReference>
<feature type="compositionally biased region" description="Basic and acidic residues" evidence="7">
    <location>
        <begin position="1"/>
        <end position="14"/>
    </location>
</feature>
<keyword evidence="6" id="KW-0325">Glycoprotein</keyword>
<evidence type="ECO:0000256" key="7">
    <source>
        <dbReference type="SAM" id="MobiDB-lite"/>
    </source>
</evidence>
<evidence type="ECO:0000256" key="1">
    <source>
        <dbReference type="ARBA" id="ARBA00004141"/>
    </source>
</evidence>
<protein>
    <recommendedName>
        <fullName evidence="9">Major facilitator superfamily (MFS) profile domain-containing protein</fullName>
    </recommendedName>
</protein>
<feature type="transmembrane region" description="Helical" evidence="8">
    <location>
        <begin position="43"/>
        <end position="71"/>
    </location>
</feature>
<dbReference type="SUPFAM" id="SSF103473">
    <property type="entry name" value="MFS general substrate transporter"/>
    <property type="match status" value="1"/>
</dbReference>
<feature type="region of interest" description="Disordered" evidence="7">
    <location>
        <begin position="513"/>
        <end position="532"/>
    </location>
</feature>
<evidence type="ECO:0000256" key="5">
    <source>
        <dbReference type="ARBA" id="ARBA00023136"/>
    </source>
</evidence>
<feature type="region of interest" description="Disordered" evidence="7">
    <location>
        <begin position="1"/>
        <end position="21"/>
    </location>
</feature>
<feature type="transmembrane region" description="Helical" evidence="8">
    <location>
        <begin position="137"/>
        <end position="161"/>
    </location>
</feature>
<feature type="domain" description="Major facilitator superfamily (MFS) profile" evidence="9">
    <location>
        <begin position="46"/>
        <end position="490"/>
    </location>
</feature>
<feature type="transmembrane region" description="Helical" evidence="8">
    <location>
        <begin position="239"/>
        <end position="262"/>
    </location>
</feature>
<dbReference type="InterPro" id="IPR020846">
    <property type="entry name" value="MFS_dom"/>
</dbReference>
<evidence type="ECO:0000259" key="9">
    <source>
        <dbReference type="PROSITE" id="PS50850"/>
    </source>
</evidence>
<keyword evidence="11" id="KW-1185">Reference proteome</keyword>
<keyword evidence="3 8" id="KW-0812">Transmembrane</keyword>
<feature type="transmembrane region" description="Helical" evidence="8">
    <location>
        <begin position="269"/>
        <end position="288"/>
    </location>
</feature>
<feature type="transmembrane region" description="Helical" evidence="8">
    <location>
        <begin position="308"/>
        <end position="329"/>
    </location>
</feature>
<feature type="transmembrane region" description="Helical" evidence="8">
    <location>
        <begin position="173"/>
        <end position="193"/>
    </location>
</feature>
<evidence type="ECO:0000313" key="10">
    <source>
        <dbReference type="EMBL" id="KAL1882909.1"/>
    </source>
</evidence>
<keyword evidence="4 8" id="KW-1133">Transmembrane helix</keyword>
<sequence length="532" mass="56917">MAEESHEKPAHQGDVEAGNEASPAVETSAYYPSAEAPLSKIRFWLVLLSLETGIFAVALDFSIVPTAVPWISSNGNLGYNNSAWIGNAFFLSFALGLLLWPKLCRGLSYKFAFFVALGVFNYASGRAAVSKSAEHQVAWRLAAGAGAGGIYGLFDVIMRVIVPLEEVEKYMSVSRMIWAATAVAGPLIAGALTEHVDPRMCLSFGEFIGLVSYSMTLFFLNLPDPSWSWWSTICRFDYLGTLCLVAGTACMVLATASGSTILPWVSGQLVTTSIAFSGLVLLTAFFIVETLVPEPLLHPSLFRNPGLLTTALAAFFHGANMAGTMYYIPHFFQLVFQNYPLISGVGMLPMTLGIGIGGTASTFITARYRTSLRSARVGAVLLVLASGLMVRWNTDTSRAETVAVLALLGLGQGAAMIGLLHTAQASVDSPALATATMNFMFVQASGFTFGVACFGALYFNKLRSLLAGLGLGATNVDAILADALYIDDNELDVDVKHPAVLALSSCIRQRDAQKDEDSSTLEDRITSYEAES</sequence>
<dbReference type="PROSITE" id="PS50850">
    <property type="entry name" value="MFS"/>
    <property type="match status" value="1"/>
</dbReference>
<feature type="transmembrane region" description="Helical" evidence="8">
    <location>
        <begin position="83"/>
        <end position="101"/>
    </location>
</feature>
<feature type="transmembrane region" description="Helical" evidence="8">
    <location>
        <begin position="107"/>
        <end position="125"/>
    </location>
</feature>
<feature type="transmembrane region" description="Helical" evidence="8">
    <location>
        <begin position="341"/>
        <end position="366"/>
    </location>
</feature>
<feature type="transmembrane region" description="Helical" evidence="8">
    <location>
        <begin position="200"/>
        <end position="219"/>
    </location>
</feature>
<dbReference type="InterPro" id="IPR011701">
    <property type="entry name" value="MFS"/>
</dbReference>
<feature type="transmembrane region" description="Helical" evidence="8">
    <location>
        <begin position="440"/>
        <end position="459"/>
    </location>
</feature>
<feature type="compositionally biased region" description="Basic and acidic residues" evidence="7">
    <location>
        <begin position="513"/>
        <end position="526"/>
    </location>
</feature>
<dbReference type="Proteomes" id="UP001583177">
    <property type="component" value="Unassembled WGS sequence"/>
</dbReference>
<dbReference type="PANTHER" id="PTHR23501">
    <property type="entry name" value="MAJOR FACILITATOR SUPERFAMILY"/>
    <property type="match status" value="1"/>
</dbReference>
<evidence type="ECO:0000256" key="2">
    <source>
        <dbReference type="ARBA" id="ARBA00022448"/>
    </source>
</evidence>
<dbReference type="EMBL" id="JAWRVE010000003">
    <property type="protein sequence ID" value="KAL1882909.1"/>
    <property type="molecule type" value="Genomic_DNA"/>
</dbReference>
<evidence type="ECO:0000256" key="3">
    <source>
        <dbReference type="ARBA" id="ARBA00022692"/>
    </source>
</evidence>
<comment type="subcellular location">
    <subcellularLocation>
        <location evidence="1">Membrane</location>
        <topology evidence="1">Multi-pass membrane protein</topology>
    </subcellularLocation>
</comment>
<gene>
    <name evidence="10" type="ORF">Daus18300_000547</name>
</gene>
<proteinExistence type="predicted"/>
<evidence type="ECO:0000256" key="8">
    <source>
        <dbReference type="SAM" id="Phobius"/>
    </source>
</evidence>
<dbReference type="Gene3D" id="1.20.1250.20">
    <property type="entry name" value="MFS general substrate transporter like domains"/>
    <property type="match status" value="2"/>
</dbReference>
<dbReference type="Pfam" id="PF07690">
    <property type="entry name" value="MFS_1"/>
    <property type="match status" value="1"/>
</dbReference>
<accession>A0ABR3Y3R6</accession>